<dbReference type="GO" id="GO:0005525">
    <property type="term" value="F:GTP binding"/>
    <property type="evidence" value="ECO:0007669"/>
    <property type="project" value="UniProtKB-KW"/>
</dbReference>
<dbReference type="InterPro" id="IPR011025">
    <property type="entry name" value="GproteinA_insert"/>
</dbReference>
<dbReference type="PANTHER" id="PTHR10218">
    <property type="entry name" value="GTP-BINDING PROTEIN ALPHA SUBUNIT"/>
    <property type="match status" value="1"/>
</dbReference>
<evidence type="ECO:0000256" key="4">
    <source>
        <dbReference type="ARBA" id="ARBA00023224"/>
    </source>
</evidence>
<dbReference type="GO" id="GO:0003924">
    <property type="term" value="F:GTPase activity"/>
    <property type="evidence" value="ECO:0007669"/>
    <property type="project" value="InterPro"/>
</dbReference>
<feature type="binding site" evidence="5">
    <location>
        <begin position="379"/>
        <end position="388"/>
    </location>
    <ligand>
        <name>GTP</name>
        <dbReference type="ChEBI" id="CHEBI:37565"/>
    </ligand>
</feature>
<keyword evidence="8" id="KW-1185">Reference proteome</keyword>
<dbReference type="AlphaFoldDB" id="A0AAV9ZMQ5"/>
<dbReference type="Proteomes" id="UP001362999">
    <property type="component" value="Unassembled WGS sequence"/>
</dbReference>
<dbReference type="Gene3D" id="3.40.50.300">
    <property type="entry name" value="P-loop containing nucleotide triphosphate hydrolases"/>
    <property type="match status" value="2"/>
</dbReference>
<dbReference type="Pfam" id="PF00503">
    <property type="entry name" value="G-alpha"/>
    <property type="match status" value="1"/>
</dbReference>
<name>A0AAV9ZMQ5_9AGAR</name>
<accession>A0AAV9ZMQ5</accession>
<keyword evidence="2 5" id="KW-0547">Nucleotide-binding</keyword>
<dbReference type="PRINTS" id="PR00318">
    <property type="entry name" value="GPROTEINA"/>
</dbReference>
<dbReference type="GO" id="GO:0001664">
    <property type="term" value="F:G protein-coupled receptor binding"/>
    <property type="evidence" value="ECO:0007669"/>
    <property type="project" value="TreeGrafter"/>
</dbReference>
<dbReference type="SUPFAM" id="SSF47895">
    <property type="entry name" value="Transducin (alpha subunit), insertion domain"/>
    <property type="match status" value="1"/>
</dbReference>
<dbReference type="GO" id="GO:0046872">
    <property type="term" value="F:metal ion binding"/>
    <property type="evidence" value="ECO:0007669"/>
    <property type="project" value="UniProtKB-KW"/>
</dbReference>
<organism evidence="7 8">
    <name type="scientific">Favolaschia claudopus</name>
    <dbReference type="NCBI Taxonomy" id="2862362"/>
    <lineage>
        <taxon>Eukaryota</taxon>
        <taxon>Fungi</taxon>
        <taxon>Dikarya</taxon>
        <taxon>Basidiomycota</taxon>
        <taxon>Agaricomycotina</taxon>
        <taxon>Agaricomycetes</taxon>
        <taxon>Agaricomycetidae</taxon>
        <taxon>Agaricales</taxon>
        <taxon>Marasmiineae</taxon>
        <taxon>Mycenaceae</taxon>
        <taxon>Favolaschia</taxon>
    </lineage>
</organism>
<feature type="binding site" evidence="6">
    <location>
        <position position="204"/>
    </location>
    <ligand>
        <name>Mg(2+)</name>
        <dbReference type="ChEBI" id="CHEBI:18420"/>
    </ligand>
</feature>
<dbReference type="PROSITE" id="PS51882">
    <property type="entry name" value="G_ALPHA"/>
    <property type="match status" value="1"/>
</dbReference>
<reference evidence="7 8" key="1">
    <citation type="journal article" date="2024" name="J Genomics">
        <title>Draft genome sequencing and assembly of Favolaschia claudopus CIRM-BRFM 2984 isolated from oak limbs.</title>
        <authorList>
            <person name="Navarro D."/>
            <person name="Drula E."/>
            <person name="Chaduli D."/>
            <person name="Cazenave R."/>
            <person name="Ahrendt S."/>
            <person name="Wang J."/>
            <person name="Lipzen A."/>
            <person name="Daum C."/>
            <person name="Barry K."/>
            <person name="Grigoriev I.V."/>
            <person name="Favel A."/>
            <person name="Rosso M.N."/>
            <person name="Martin F."/>
        </authorList>
    </citation>
    <scope>NUCLEOTIDE SEQUENCE [LARGE SCALE GENOMIC DNA]</scope>
    <source>
        <strain evidence="7 8">CIRM-BRFM 2984</strain>
    </source>
</reference>
<evidence type="ECO:0000256" key="3">
    <source>
        <dbReference type="ARBA" id="ARBA00023134"/>
    </source>
</evidence>
<dbReference type="GO" id="GO:0005737">
    <property type="term" value="C:cytoplasm"/>
    <property type="evidence" value="ECO:0007669"/>
    <property type="project" value="TreeGrafter"/>
</dbReference>
<dbReference type="InterPro" id="IPR001019">
    <property type="entry name" value="Gprotein_alpha_su"/>
</dbReference>
<keyword evidence="1 6" id="KW-0479">Metal-binding</keyword>
<dbReference type="SUPFAM" id="SSF52540">
    <property type="entry name" value="P-loop containing nucleoside triphosphate hydrolases"/>
    <property type="match status" value="1"/>
</dbReference>
<gene>
    <name evidence="7" type="ORF">R3P38DRAFT_328416</name>
</gene>
<dbReference type="SMART" id="SM00275">
    <property type="entry name" value="G_alpha"/>
    <property type="match status" value="1"/>
</dbReference>
<keyword evidence="3 5" id="KW-0342">GTP-binding</keyword>
<comment type="caution">
    <text evidence="7">The sequence shown here is derived from an EMBL/GenBank/DDBJ whole genome shotgun (WGS) entry which is preliminary data.</text>
</comment>
<evidence type="ECO:0000256" key="1">
    <source>
        <dbReference type="ARBA" id="ARBA00022723"/>
    </source>
</evidence>
<dbReference type="GO" id="GO:0031683">
    <property type="term" value="F:G-protein beta/gamma-subunit complex binding"/>
    <property type="evidence" value="ECO:0007669"/>
    <property type="project" value="InterPro"/>
</dbReference>
<evidence type="ECO:0000313" key="8">
    <source>
        <dbReference type="Proteomes" id="UP001362999"/>
    </source>
</evidence>
<dbReference type="EMBL" id="JAWWNJ010000130">
    <property type="protein sequence ID" value="KAK6987705.1"/>
    <property type="molecule type" value="Genomic_DNA"/>
</dbReference>
<evidence type="ECO:0000313" key="7">
    <source>
        <dbReference type="EMBL" id="KAK6987705.1"/>
    </source>
</evidence>
<protein>
    <submittedName>
        <fullName evidence="7">G protein alpha chain</fullName>
    </submittedName>
</protein>
<dbReference type="GO" id="GO:0005834">
    <property type="term" value="C:heterotrimeric G-protein complex"/>
    <property type="evidence" value="ECO:0007669"/>
    <property type="project" value="TreeGrafter"/>
</dbReference>
<proteinExistence type="predicted"/>
<evidence type="ECO:0000256" key="6">
    <source>
        <dbReference type="PIRSR" id="PIRSR601019-2"/>
    </source>
</evidence>
<dbReference type="InterPro" id="IPR027417">
    <property type="entry name" value="P-loop_NTPase"/>
</dbReference>
<keyword evidence="6" id="KW-0460">Magnesium</keyword>
<evidence type="ECO:0000256" key="5">
    <source>
        <dbReference type="PIRSR" id="PIRSR601019-1"/>
    </source>
</evidence>
<evidence type="ECO:0000256" key="2">
    <source>
        <dbReference type="ARBA" id="ARBA00022741"/>
    </source>
</evidence>
<dbReference type="GO" id="GO:0007188">
    <property type="term" value="P:adenylate cyclase-modulating G protein-coupled receptor signaling pathway"/>
    <property type="evidence" value="ECO:0007669"/>
    <property type="project" value="TreeGrafter"/>
</dbReference>
<sequence length="578" mass="65045">MAPLVRQQSRSSIFSWWSDSNPNLLGPTLNLHTLAKPLLKLMYHRQALEFIAQSRGAPLSGETLSIFSSYLPLNYVSTSTKIAILAELIDRVDVEGGDSELLAVMESPVWALLPALQNSGNSEIWSLAAQLSVLGDARSALTQPNQRTPISLPPPTSPHPPRIWRNNLSRAIDESLVLEAELRRRKELHNVKIIVLGAKNSGKTTLLKGIRSLYAPKAFHAEIDAWRPVIRLNLVRSMNYVMGLVLEDPQSSTPSPELKRSAMKIASELHEVEETLFSCIAPPEMILQAGWYRLGSVAEFSSGNLLVPFRREHMRVEEERASQLLSACVSDMQEFWTANETQQLLEEHEIELKTQPGFFLDDLQRICDDNYLPTTRDILRTRVHNSVTDGPEKHEITGEPPFSWVSGSLTAYEMKGAFTTSERAQWAQFVDDVTCLIFLIPISAFDETYFENDILMHPLEQSFKQWRAICSNRLLASVSLTVCLTKIDILRQKIQSGKQFSRFVTSYLDMPNEAAAILSYASEKVKSIYRNSSPDGKYTRELTVARICATNPHNIASIMIILRANVVRSILQECQLLP</sequence>
<feature type="binding site" evidence="5">
    <location>
        <position position="549"/>
    </location>
    <ligand>
        <name>GTP</name>
        <dbReference type="ChEBI" id="CHEBI:37565"/>
    </ligand>
</feature>
<dbReference type="Gene3D" id="1.10.400.10">
    <property type="entry name" value="GI Alpha 1, domain 2-like"/>
    <property type="match status" value="1"/>
</dbReference>
<dbReference type="FunFam" id="3.40.50.300:FF:000692">
    <property type="entry name" value="Guanine nucleotide-binding protein subunit alpha"/>
    <property type="match status" value="1"/>
</dbReference>
<dbReference type="PANTHER" id="PTHR10218:SF360">
    <property type="entry name" value="GUANINE NUCLEOTIDE-BINDING PROTEIN SUBUNIT ALPHA HOMOLOG"/>
    <property type="match status" value="1"/>
</dbReference>
<feature type="binding site" evidence="6">
    <location>
        <position position="388"/>
    </location>
    <ligand>
        <name>Mg(2+)</name>
        <dbReference type="ChEBI" id="CHEBI:18420"/>
    </ligand>
</feature>
<keyword evidence="4" id="KW-0807">Transducer</keyword>